<feature type="non-terminal residue" evidence="2">
    <location>
        <position position="167"/>
    </location>
</feature>
<keyword evidence="3" id="KW-1185">Reference proteome</keyword>
<evidence type="ECO:0000313" key="3">
    <source>
        <dbReference type="Proteomes" id="UP000836402"/>
    </source>
</evidence>
<dbReference type="Proteomes" id="UP000836402">
    <property type="component" value="Unassembled WGS sequence"/>
</dbReference>
<accession>A0ABN7J473</accession>
<evidence type="ECO:0000313" key="2">
    <source>
        <dbReference type="EMBL" id="CAD6951294.1"/>
    </source>
</evidence>
<feature type="region of interest" description="Disordered" evidence="1">
    <location>
        <begin position="84"/>
        <end position="111"/>
    </location>
</feature>
<reference evidence="2" key="1">
    <citation type="submission" date="2020-10" db="EMBL/GenBank/DDBJ databases">
        <authorList>
            <person name="Sedaghatjoo S."/>
        </authorList>
    </citation>
    <scope>NUCLEOTIDE SEQUENCE</scope>
    <source>
        <strain evidence="2">AZH3</strain>
    </source>
</reference>
<dbReference type="EMBL" id="CAJHJG010005605">
    <property type="protein sequence ID" value="CAD6951294.1"/>
    <property type="molecule type" value="Genomic_DNA"/>
</dbReference>
<proteinExistence type="predicted"/>
<gene>
    <name evidence="2" type="ORF">JKIAZH3_G718</name>
</gene>
<organism evidence="2 3">
    <name type="scientific">Tilletia caries</name>
    <name type="common">wheat bunt fungus</name>
    <dbReference type="NCBI Taxonomy" id="13290"/>
    <lineage>
        <taxon>Eukaryota</taxon>
        <taxon>Fungi</taxon>
        <taxon>Dikarya</taxon>
        <taxon>Basidiomycota</taxon>
        <taxon>Ustilaginomycotina</taxon>
        <taxon>Exobasidiomycetes</taxon>
        <taxon>Tilletiales</taxon>
        <taxon>Tilletiaceae</taxon>
        <taxon>Tilletia</taxon>
    </lineage>
</organism>
<evidence type="ECO:0000256" key="1">
    <source>
        <dbReference type="SAM" id="MobiDB-lite"/>
    </source>
</evidence>
<name>A0ABN7J473_9BASI</name>
<comment type="caution">
    <text evidence="2">The sequence shown here is derived from an EMBL/GenBank/DDBJ whole genome shotgun (WGS) entry which is preliminary data.</text>
</comment>
<feature type="non-terminal residue" evidence="2">
    <location>
        <position position="1"/>
    </location>
</feature>
<evidence type="ECO:0008006" key="4">
    <source>
        <dbReference type="Google" id="ProtNLM"/>
    </source>
</evidence>
<sequence length="167" mass="18108">AGETQTLEPPSSVLPRPEIEEHVYELDPGRVPDAADGILPLWEPFGTDPSGPQSEIDLATRIRQLERVWEGDSATPSTIMSLDDLGALLDEQEQGPPRASTPPPSKQLRRSSRIRAGARMAHGLSETFDRDEAADDERVAVTQLVHARSAMSVLGMALHWACTAAAH</sequence>
<protein>
    <recommendedName>
        <fullName evidence="4">Anaphase-promoting complex subunit 13</fullName>
    </recommendedName>
</protein>